<dbReference type="Proteomes" id="UP001147747">
    <property type="component" value="Unassembled WGS sequence"/>
</dbReference>
<dbReference type="OrthoDB" id="4850648at2759"/>
<dbReference type="EMBL" id="JAPZBU010000004">
    <property type="protein sequence ID" value="KAJ5408484.1"/>
    <property type="molecule type" value="Genomic_DNA"/>
</dbReference>
<dbReference type="PANTHER" id="PTHR37827:SF1">
    <property type="entry name" value="HNH DOMAIN-CONTAINING PROTEIN"/>
    <property type="match status" value="1"/>
</dbReference>
<accession>A0A9W9W8Y6</accession>
<feature type="compositionally biased region" description="Basic residues" evidence="1">
    <location>
        <begin position="28"/>
        <end position="39"/>
    </location>
</feature>
<reference evidence="2" key="1">
    <citation type="submission" date="2022-12" db="EMBL/GenBank/DDBJ databases">
        <authorList>
            <person name="Petersen C."/>
        </authorList>
    </citation>
    <scope>NUCLEOTIDE SEQUENCE</scope>
    <source>
        <strain evidence="2">IBT 29677</strain>
    </source>
</reference>
<feature type="region of interest" description="Disordered" evidence="1">
    <location>
        <begin position="21"/>
        <end position="44"/>
    </location>
</feature>
<protein>
    <recommendedName>
        <fullName evidence="4">HNH domain-containing protein</fullName>
    </recommendedName>
</protein>
<name>A0A9W9W8Y6_9EURO</name>
<evidence type="ECO:0008006" key="4">
    <source>
        <dbReference type="Google" id="ProtNLM"/>
    </source>
</evidence>
<dbReference type="GeneID" id="81365984"/>
<proteinExistence type="predicted"/>
<comment type="caution">
    <text evidence="2">The sequence shown here is derived from an EMBL/GenBank/DDBJ whole genome shotgun (WGS) entry which is preliminary data.</text>
</comment>
<dbReference type="PANTHER" id="PTHR37827">
    <property type="entry name" value="TUDOR DOMAIN-CONTAINING PROTEIN"/>
    <property type="match status" value="1"/>
</dbReference>
<organism evidence="2 3">
    <name type="scientific">Penicillium cosmopolitanum</name>
    <dbReference type="NCBI Taxonomy" id="1131564"/>
    <lineage>
        <taxon>Eukaryota</taxon>
        <taxon>Fungi</taxon>
        <taxon>Dikarya</taxon>
        <taxon>Ascomycota</taxon>
        <taxon>Pezizomycotina</taxon>
        <taxon>Eurotiomycetes</taxon>
        <taxon>Eurotiomycetidae</taxon>
        <taxon>Eurotiales</taxon>
        <taxon>Aspergillaceae</taxon>
        <taxon>Penicillium</taxon>
    </lineage>
</organism>
<gene>
    <name evidence="2" type="ORF">N7509_002367</name>
</gene>
<evidence type="ECO:0000313" key="3">
    <source>
        <dbReference type="Proteomes" id="UP001147747"/>
    </source>
</evidence>
<evidence type="ECO:0000313" key="2">
    <source>
        <dbReference type="EMBL" id="KAJ5408484.1"/>
    </source>
</evidence>
<evidence type="ECO:0000256" key="1">
    <source>
        <dbReference type="SAM" id="MobiDB-lite"/>
    </source>
</evidence>
<dbReference type="RefSeq" id="XP_056492799.1">
    <property type="nucleotide sequence ID" value="XM_056627004.1"/>
</dbReference>
<sequence>MTSDDNYTIFRECLSSAIVARSEGQPKTSKRRGKAKRNGRKDVTSTEVVIKHERADPEELAEFIDFIASETFTTFPDDLKTLSYSAIQNDAVLKARYVPENQDTPMNRTVLDNLCSPIPVEVTDTLSVYGLIPDANDLPEFISPVLSEYISSVTTGPPAWANTRTDACEICERDWIPLSYHHLIPRGVHAKVMKRGWHEEWVLNSVAWLCRACHSFVHRMASNEELAREWFTVDRILEREDVQDWARWVGRVRWKAK</sequence>
<reference evidence="2" key="2">
    <citation type="journal article" date="2023" name="IMA Fungus">
        <title>Comparative genomic study of the Penicillium genus elucidates a diverse pangenome and 15 lateral gene transfer events.</title>
        <authorList>
            <person name="Petersen C."/>
            <person name="Sorensen T."/>
            <person name="Nielsen M.R."/>
            <person name="Sondergaard T.E."/>
            <person name="Sorensen J.L."/>
            <person name="Fitzpatrick D.A."/>
            <person name="Frisvad J.C."/>
            <person name="Nielsen K.L."/>
        </authorList>
    </citation>
    <scope>NUCLEOTIDE SEQUENCE</scope>
    <source>
        <strain evidence="2">IBT 29677</strain>
    </source>
</reference>
<dbReference type="AlphaFoldDB" id="A0A9W9W8Y6"/>
<keyword evidence="3" id="KW-1185">Reference proteome</keyword>